<feature type="chain" id="PRO_5026654575" evidence="10">
    <location>
        <begin position="22"/>
        <end position="168"/>
    </location>
</feature>
<comment type="subcellular location">
    <subcellularLocation>
        <location evidence="1">Membrane</location>
        <topology evidence="1">Single-pass type I membrane protein</topology>
    </subcellularLocation>
</comment>
<evidence type="ECO:0000256" key="8">
    <source>
        <dbReference type="SAM" id="MobiDB-lite"/>
    </source>
</evidence>
<organism evidence="11 12">
    <name type="scientific">Notechis scutatus</name>
    <name type="common">mainland tiger snake</name>
    <dbReference type="NCBI Taxonomy" id="8663"/>
    <lineage>
        <taxon>Eukaryota</taxon>
        <taxon>Metazoa</taxon>
        <taxon>Chordata</taxon>
        <taxon>Craniata</taxon>
        <taxon>Vertebrata</taxon>
        <taxon>Euteleostomi</taxon>
        <taxon>Lepidosauria</taxon>
        <taxon>Squamata</taxon>
        <taxon>Bifurcata</taxon>
        <taxon>Unidentata</taxon>
        <taxon>Episquamata</taxon>
        <taxon>Toxicofera</taxon>
        <taxon>Serpentes</taxon>
        <taxon>Colubroidea</taxon>
        <taxon>Elapidae</taxon>
        <taxon>Hydrophiinae</taxon>
        <taxon>Notechis</taxon>
    </lineage>
</organism>
<dbReference type="Proteomes" id="UP000504612">
    <property type="component" value="Unplaced"/>
</dbReference>
<evidence type="ECO:0000256" key="2">
    <source>
        <dbReference type="ARBA" id="ARBA00006986"/>
    </source>
</evidence>
<feature type="non-terminal residue" evidence="12">
    <location>
        <position position="168"/>
    </location>
</feature>
<dbReference type="PANTHER" id="PTHR28607:SF3">
    <property type="entry name" value="MEMBRANE PROTEIN FAM174B"/>
    <property type="match status" value="1"/>
</dbReference>
<keyword evidence="11" id="KW-1185">Reference proteome</keyword>
<evidence type="ECO:0000256" key="4">
    <source>
        <dbReference type="ARBA" id="ARBA00022729"/>
    </source>
</evidence>
<dbReference type="PANTHER" id="PTHR28607">
    <property type="entry name" value="EXPRESSED PROTEIN"/>
    <property type="match status" value="1"/>
</dbReference>
<feature type="transmembrane region" description="Helical" evidence="9">
    <location>
        <begin position="100"/>
        <end position="121"/>
    </location>
</feature>
<proteinExistence type="inferred from homology"/>
<name>A0A6J1W4Q8_9SAUR</name>
<feature type="region of interest" description="Disordered" evidence="8">
    <location>
        <begin position="148"/>
        <end position="168"/>
    </location>
</feature>
<dbReference type="AlphaFoldDB" id="A0A6J1W4Q8"/>
<evidence type="ECO:0000256" key="1">
    <source>
        <dbReference type="ARBA" id="ARBA00004479"/>
    </source>
</evidence>
<evidence type="ECO:0000256" key="3">
    <source>
        <dbReference type="ARBA" id="ARBA00022692"/>
    </source>
</evidence>
<feature type="compositionally biased region" description="Pro residues" evidence="8">
    <location>
        <begin position="62"/>
        <end position="71"/>
    </location>
</feature>
<gene>
    <name evidence="12" type="primary">LOC113432133</name>
</gene>
<feature type="signal peptide" evidence="10">
    <location>
        <begin position="1"/>
        <end position="21"/>
    </location>
</feature>
<keyword evidence="6 9" id="KW-0472">Membrane</keyword>
<evidence type="ECO:0000313" key="12">
    <source>
        <dbReference type="RefSeq" id="XP_026550120.1"/>
    </source>
</evidence>
<keyword evidence="3 9" id="KW-0812">Transmembrane</keyword>
<keyword evidence="7" id="KW-0325">Glycoprotein</keyword>
<keyword evidence="5 9" id="KW-1133">Transmembrane helix</keyword>
<evidence type="ECO:0000256" key="10">
    <source>
        <dbReference type="SAM" id="SignalP"/>
    </source>
</evidence>
<keyword evidence="4 10" id="KW-0732">Signal</keyword>
<dbReference type="GO" id="GO:0016020">
    <property type="term" value="C:membrane"/>
    <property type="evidence" value="ECO:0007669"/>
    <property type="project" value="UniProtKB-SubCell"/>
</dbReference>
<protein>
    <submittedName>
        <fullName evidence="12">Membrane protein FAM174B-like</fullName>
    </submittedName>
</protein>
<dbReference type="InterPro" id="IPR009565">
    <property type="entry name" value="FAM174-like"/>
</dbReference>
<feature type="compositionally biased region" description="Low complexity" evidence="8">
    <location>
        <begin position="36"/>
        <end position="47"/>
    </location>
</feature>
<evidence type="ECO:0000256" key="7">
    <source>
        <dbReference type="ARBA" id="ARBA00023180"/>
    </source>
</evidence>
<evidence type="ECO:0000256" key="9">
    <source>
        <dbReference type="SAM" id="Phobius"/>
    </source>
</evidence>
<sequence length="168" mass="16691">MQRPAERACLLLAILPAALLALAPLPASLPLAAAAARNASSSSSSPSKGDSREPQKVAAASTPPPPPPPPSVGNHSGGGGGAQQRNPVLAMLRDLPALKAAVVGACAASVCLMACLLFRVLRCGGRKGREGPTLPANLSLLGPLKQLSPFPGPLTHPTPGAGEGEVKG</sequence>
<feature type="region of interest" description="Disordered" evidence="8">
    <location>
        <begin position="36"/>
        <end position="85"/>
    </location>
</feature>
<evidence type="ECO:0000256" key="5">
    <source>
        <dbReference type="ARBA" id="ARBA00022989"/>
    </source>
</evidence>
<accession>A0A6J1W4Q8</accession>
<evidence type="ECO:0000313" key="11">
    <source>
        <dbReference type="Proteomes" id="UP000504612"/>
    </source>
</evidence>
<reference evidence="12" key="1">
    <citation type="submission" date="2025-08" db="UniProtKB">
        <authorList>
            <consortium name="RefSeq"/>
        </authorList>
    </citation>
    <scope>IDENTIFICATION</scope>
</reference>
<dbReference type="RefSeq" id="XP_026550120.1">
    <property type="nucleotide sequence ID" value="XM_026694335.1"/>
</dbReference>
<dbReference type="GeneID" id="113432133"/>
<comment type="similarity">
    <text evidence="2">Belongs to the FAM174 family.</text>
</comment>
<evidence type="ECO:0000256" key="6">
    <source>
        <dbReference type="ARBA" id="ARBA00023136"/>
    </source>
</evidence>
<dbReference type="KEGG" id="nss:113432133"/>